<accession>B6IFB1</accession>
<keyword evidence="3" id="KW-1185">Reference proteome</keyword>
<dbReference type="HOGENOM" id="CLU_3360192_0_0_1"/>
<dbReference type="RefSeq" id="XP_045098162.1">
    <property type="nucleotide sequence ID" value="XM_045242505.1"/>
</dbReference>
<keyword evidence="1" id="KW-0812">Transmembrane</keyword>
<evidence type="ECO:0000313" key="3">
    <source>
        <dbReference type="Proteomes" id="UP000008549"/>
    </source>
</evidence>
<dbReference type="Proteomes" id="UP000008549">
    <property type="component" value="Unassembled WGS sequence"/>
</dbReference>
<dbReference type="KEGG" id="cbr:CBG_25627"/>
<keyword evidence="1" id="KW-0472">Membrane</keyword>
<protein>
    <submittedName>
        <fullName evidence="2">Protein CBG25627</fullName>
    </submittedName>
</protein>
<dbReference type="GeneID" id="68917110"/>
<feature type="transmembrane region" description="Helical" evidence="1">
    <location>
        <begin position="6"/>
        <end position="24"/>
    </location>
</feature>
<evidence type="ECO:0000313" key="2">
    <source>
        <dbReference type="EMBL" id="CAR98591.1"/>
    </source>
</evidence>
<reference evidence="2 3" key="2">
    <citation type="journal article" date="2011" name="PLoS Genet.">
        <title>Caenorhabditis briggsae recombinant inbred line genotypes reveal inter-strain incompatibility and the evolution of recombination.</title>
        <authorList>
            <person name="Ross J.A."/>
            <person name="Koboldt D.C."/>
            <person name="Staisch J.E."/>
            <person name="Chamberlin H.M."/>
            <person name="Gupta B.P."/>
            <person name="Miller R.D."/>
            <person name="Baird S.E."/>
            <person name="Haag E.S."/>
        </authorList>
    </citation>
    <scope>NUCLEOTIDE SEQUENCE [LARGE SCALE GENOMIC DNA]</scope>
    <source>
        <strain evidence="2 3">AF16</strain>
    </source>
</reference>
<dbReference type="AlphaFoldDB" id="B6IFB1"/>
<evidence type="ECO:0000256" key="1">
    <source>
        <dbReference type="SAM" id="Phobius"/>
    </source>
</evidence>
<sequence length="36" mass="4325">MLSWKIPIFIFRFFLFIVSVLCLLPDSYVNQTNVLF</sequence>
<reference evidence="2 3" key="1">
    <citation type="journal article" date="2003" name="PLoS Biol.">
        <title>The genome sequence of Caenorhabditis briggsae: a platform for comparative genomics.</title>
        <authorList>
            <person name="Stein L.D."/>
            <person name="Bao Z."/>
            <person name="Blasiar D."/>
            <person name="Blumenthal T."/>
            <person name="Brent M.R."/>
            <person name="Chen N."/>
            <person name="Chinwalla A."/>
            <person name="Clarke L."/>
            <person name="Clee C."/>
            <person name="Coghlan A."/>
            <person name="Coulson A."/>
            <person name="D'Eustachio P."/>
            <person name="Fitch D.H."/>
            <person name="Fulton L.A."/>
            <person name="Fulton R.E."/>
            <person name="Griffiths-Jones S."/>
            <person name="Harris T.W."/>
            <person name="Hillier L.W."/>
            <person name="Kamath R."/>
            <person name="Kuwabara P.E."/>
            <person name="Mardis E.R."/>
            <person name="Marra M.A."/>
            <person name="Miner T.L."/>
            <person name="Minx P."/>
            <person name="Mullikin J.C."/>
            <person name="Plumb R.W."/>
            <person name="Rogers J."/>
            <person name="Schein J.E."/>
            <person name="Sohrmann M."/>
            <person name="Spieth J."/>
            <person name="Stajich J.E."/>
            <person name="Wei C."/>
            <person name="Willey D."/>
            <person name="Wilson R.K."/>
            <person name="Durbin R."/>
            <person name="Waterston R.H."/>
        </authorList>
    </citation>
    <scope>NUCLEOTIDE SEQUENCE [LARGE SCALE GENOMIC DNA]</scope>
    <source>
        <strain evidence="2 3">AF16</strain>
    </source>
</reference>
<organism evidence="2 3">
    <name type="scientific">Caenorhabditis briggsae</name>
    <dbReference type="NCBI Taxonomy" id="6238"/>
    <lineage>
        <taxon>Eukaryota</taxon>
        <taxon>Metazoa</taxon>
        <taxon>Ecdysozoa</taxon>
        <taxon>Nematoda</taxon>
        <taxon>Chromadorea</taxon>
        <taxon>Rhabditida</taxon>
        <taxon>Rhabditina</taxon>
        <taxon>Rhabditomorpha</taxon>
        <taxon>Rhabditoidea</taxon>
        <taxon>Rhabditidae</taxon>
        <taxon>Peloderinae</taxon>
        <taxon>Caenorhabditis</taxon>
    </lineage>
</organism>
<dbReference type="EMBL" id="HE601438">
    <property type="protein sequence ID" value="CAR98591.1"/>
    <property type="molecule type" value="Genomic_DNA"/>
</dbReference>
<gene>
    <name evidence="2" type="ORF">CBG25627</name>
    <name evidence="2" type="ORF">CBG_25627</name>
</gene>
<proteinExistence type="predicted"/>
<name>B6IFB1_CAEBR</name>
<keyword evidence="1" id="KW-1133">Transmembrane helix</keyword>
<dbReference type="CTD" id="68917110"/>
<dbReference type="InParanoid" id="B6IFB1"/>